<keyword evidence="2" id="KW-1185">Reference proteome</keyword>
<dbReference type="EMBL" id="CM047901">
    <property type="protein sequence ID" value="KAJ0096701.1"/>
    <property type="molecule type" value="Genomic_DNA"/>
</dbReference>
<reference evidence="2" key="1">
    <citation type="journal article" date="2023" name="G3 (Bethesda)">
        <title>Genome assembly and association tests identify interacting loci associated with vigor, precocity, and sex in interspecific pistachio rootstocks.</title>
        <authorList>
            <person name="Palmer W."/>
            <person name="Jacygrad E."/>
            <person name="Sagayaradj S."/>
            <person name="Cavanaugh K."/>
            <person name="Han R."/>
            <person name="Bertier L."/>
            <person name="Beede B."/>
            <person name="Kafkas S."/>
            <person name="Golino D."/>
            <person name="Preece J."/>
            <person name="Michelmore R."/>
        </authorList>
    </citation>
    <scope>NUCLEOTIDE SEQUENCE [LARGE SCALE GENOMIC DNA]</scope>
</reference>
<gene>
    <name evidence="1" type="ORF">Patl1_27721</name>
</gene>
<organism evidence="1 2">
    <name type="scientific">Pistacia atlantica</name>
    <dbReference type="NCBI Taxonomy" id="434234"/>
    <lineage>
        <taxon>Eukaryota</taxon>
        <taxon>Viridiplantae</taxon>
        <taxon>Streptophyta</taxon>
        <taxon>Embryophyta</taxon>
        <taxon>Tracheophyta</taxon>
        <taxon>Spermatophyta</taxon>
        <taxon>Magnoliopsida</taxon>
        <taxon>eudicotyledons</taxon>
        <taxon>Gunneridae</taxon>
        <taxon>Pentapetalae</taxon>
        <taxon>rosids</taxon>
        <taxon>malvids</taxon>
        <taxon>Sapindales</taxon>
        <taxon>Anacardiaceae</taxon>
        <taxon>Pistacia</taxon>
    </lineage>
</organism>
<protein>
    <submittedName>
        <fullName evidence="1">Uncharacterized protein</fullName>
    </submittedName>
</protein>
<sequence length="104" mass="11752">MLNKVVTEFIHIVAVRTIGNVFCYDNPNALDNKVTLDFDFVKKCLKLDDEELKKMNSDPTYNINIAGDIKQMLQELGTEKGKQTLLLINYQLPLEIISDGEGSC</sequence>
<accession>A0ACC1BCK2</accession>
<comment type="caution">
    <text evidence="1">The sequence shown here is derived from an EMBL/GenBank/DDBJ whole genome shotgun (WGS) entry which is preliminary data.</text>
</comment>
<evidence type="ECO:0000313" key="2">
    <source>
        <dbReference type="Proteomes" id="UP001164250"/>
    </source>
</evidence>
<proteinExistence type="predicted"/>
<name>A0ACC1BCK2_9ROSI</name>
<dbReference type="Proteomes" id="UP001164250">
    <property type="component" value="Chromosome 5"/>
</dbReference>
<evidence type="ECO:0000313" key="1">
    <source>
        <dbReference type="EMBL" id="KAJ0096701.1"/>
    </source>
</evidence>